<reference evidence="3" key="1">
    <citation type="submission" date="2019-01" db="EMBL/GenBank/DDBJ databases">
        <title>Draft genomes of a novel of Sporanaerobacter strains.</title>
        <authorList>
            <person name="Ma S."/>
        </authorList>
    </citation>
    <scope>NUCLEOTIDE SEQUENCE [LARGE SCALE GENOMIC DNA]</scope>
    <source>
        <strain evidence="3">NJN-17</strain>
    </source>
</reference>
<evidence type="ECO:0000313" key="3">
    <source>
        <dbReference type="Proteomes" id="UP000287969"/>
    </source>
</evidence>
<dbReference type="Proteomes" id="UP000287969">
    <property type="component" value="Chromosome"/>
</dbReference>
<dbReference type="GO" id="GO:0016740">
    <property type="term" value="F:transferase activity"/>
    <property type="evidence" value="ECO:0007669"/>
    <property type="project" value="UniProtKB-KW"/>
</dbReference>
<accession>A0A410QD11</accession>
<keyword evidence="3" id="KW-1185">Reference proteome</keyword>
<gene>
    <name evidence="2" type="ORF">EQM13_09150</name>
</gene>
<keyword evidence="2" id="KW-0808">Transferase</keyword>
<evidence type="ECO:0000256" key="1">
    <source>
        <dbReference type="SAM" id="Phobius"/>
    </source>
</evidence>
<feature type="transmembrane region" description="Helical" evidence="1">
    <location>
        <begin position="211"/>
        <end position="228"/>
    </location>
</feature>
<dbReference type="EMBL" id="CP035282">
    <property type="protein sequence ID" value="QAT61744.1"/>
    <property type="molecule type" value="Genomic_DNA"/>
</dbReference>
<sequence length="270" mass="30311">MVKEAIIVFGLSLSLSCISTPFLLKMLAKSNCLCQNYKNEEIPVGMGLMFIIVQVIVLSFLFIIERDNYFLLVYSVSFVLMGMIGMIDDLIGDKSIKGFKGHIRALTKGTLTTGMLKALIGFFISLFVSIVISENTADGILNIFLIALFINFINLFDLRPGRALKMFLFISIFFLLTTKLNVSSLVIFSFYGIIIRYLPLDLKAKAMMGDVGSNILGLTLGIYCALNYTFHIKLIYLAVLILIQIVSEFFSFSSIIEKSRFLKFIDNLGR</sequence>
<feature type="transmembrane region" description="Helical" evidence="1">
    <location>
        <begin position="6"/>
        <end position="24"/>
    </location>
</feature>
<keyword evidence="1" id="KW-1133">Transmembrane helix</keyword>
<keyword evidence="1" id="KW-0472">Membrane</keyword>
<feature type="transmembrane region" description="Helical" evidence="1">
    <location>
        <begin position="44"/>
        <end position="64"/>
    </location>
</feature>
<feature type="transmembrane region" description="Helical" evidence="1">
    <location>
        <begin position="235"/>
        <end position="256"/>
    </location>
</feature>
<evidence type="ECO:0000313" key="2">
    <source>
        <dbReference type="EMBL" id="QAT61744.1"/>
    </source>
</evidence>
<protein>
    <submittedName>
        <fullName evidence="2">Phospho-N-acetylmuramoyl-pentapeptide-transferase</fullName>
    </submittedName>
</protein>
<dbReference type="KEGG" id="spoa:EQM13_09150"/>
<dbReference type="PROSITE" id="PS51257">
    <property type="entry name" value="PROKAR_LIPOPROTEIN"/>
    <property type="match status" value="1"/>
</dbReference>
<feature type="transmembrane region" description="Helical" evidence="1">
    <location>
        <begin position="139"/>
        <end position="156"/>
    </location>
</feature>
<keyword evidence="1" id="KW-0812">Transmembrane</keyword>
<name>A0A410QD11_9FIRM</name>
<feature type="transmembrane region" description="Helical" evidence="1">
    <location>
        <begin position="111"/>
        <end position="133"/>
    </location>
</feature>
<feature type="transmembrane region" description="Helical" evidence="1">
    <location>
        <begin position="168"/>
        <end position="191"/>
    </location>
</feature>
<dbReference type="AlphaFoldDB" id="A0A410QD11"/>
<dbReference type="OrthoDB" id="2679245at2"/>
<dbReference type="RefSeq" id="WP_071138637.1">
    <property type="nucleotide sequence ID" value="NZ_CP035282.1"/>
</dbReference>
<organism evidence="2 3">
    <name type="scientific">Acidilutibacter cellobiosedens</name>
    <dbReference type="NCBI Taxonomy" id="2507161"/>
    <lineage>
        <taxon>Bacteria</taxon>
        <taxon>Bacillati</taxon>
        <taxon>Bacillota</taxon>
        <taxon>Tissierellia</taxon>
        <taxon>Tissierellales</taxon>
        <taxon>Acidilutibacteraceae</taxon>
        <taxon>Acidilutibacter</taxon>
    </lineage>
</organism>
<proteinExistence type="predicted"/>
<feature type="transmembrane region" description="Helical" evidence="1">
    <location>
        <begin position="70"/>
        <end position="91"/>
    </location>
</feature>